<evidence type="ECO:0000313" key="2">
    <source>
        <dbReference type="Proteomes" id="UP000324800"/>
    </source>
</evidence>
<evidence type="ECO:0000313" key="1">
    <source>
        <dbReference type="EMBL" id="KAA6357581.1"/>
    </source>
</evidence>
<feature type="non-terminal residue" evidence="1">
    <location>
        <position position="1"/>
    </location>
</feature>
<dbReference type="EMBL" id="SNRW01031188">
    <property type="protein sequence ID" value="KAA6357581.1"/>
    <property type="molecule type" value="Genomic_DNA"/>
</dbReference>
<gene>
    <name evidence="1" type="ORF">EZS28_046892</name>
</gene>
<organism evidence="1 2">
    <name type="scientific">Streblomastix strix</name>
    <dbReference type="NCBI Taxonomy" id="222440"/>
    <lineage>
        <taxon>Eukaryota</taxon>
        <taxon>Metamonada</taxon>
        <taxon>Preaxostyla</taxon>
        <taxon>Oxymonadida</taxon>
        <taxon>Streblomastigidae</taxon>
        <taxon>Streblomastix</taxon>
    </lineage>
</organism>
<proteinExistence type="predicted"/>
<dbReference type="Proteomes" id="UP000324800">
    <property type="component" value="Unassembled WGS sequence"/>
</dbReference>
<name>A0A5J4TJ73_9EUKA</name>
<protein>
    <submittedName>
        <fullName evidence="1">Uncharacterized protein</fullName>
    </submittedName>
</protein>
<sequence length="144" mass="16115">SFLAIGGSDPQLIIYSDRVTLIVSYETTGLFPNGYLFKSYPEEAKPKPGDKMIALVGTNTKNKNNGRVDVMDTWHVYSKGTFEAQSHVYVTVKKQTDLIATGFFGDNKVNYLNSDIKLQDELAIYKADRAAFLIKEGPFVIFSF</sequence>
<comment type="caution">
    <text evidence="1">The sequence shown here is derived from an EMBL/GenBank/DDBJ whole genome shotgun (WGS) entry which is preliminary data.</text>
</comment>
<accession>A0A5J4TJ73</accession>
<reference evidence="1 2" key="1">
    <citation type="submission" date="2019-03" db="EMBL/GenBank/DDBJ databases">
        <title>Single cell metagenomics reveals metabolic interactions within the superorganism composed of flagellate Streblomastix strix and complex community of Bacteroidetes bacteria on its surface.</title>
        <authorList>
            <person name="Treitli S.C."/>
            <person name="Kolisko M."/>
            <person name="Husnik F."/>
            <person name="Keeling P."/>
            <person name="Hampl V."/>
        </authorList>
    </citation>
    <scope>NUCLEOTIDE SEQUENCE [LARGE SCALE GENOMIC DNA]</scope>
    <source>
        <strain evidence="1">ST1C</strain>
    </source>
</reference>
<dbReference type="AlphaFoldDB" id="A0A5J4TJ73"/>